<protein>
    <submittedName>
        <fullName evidence="16">Endoplasmic Reticulum Oxidoreductin 1 (ERO1)</fullName>
    </submittedName>
</protein>
<dbReference type="Proteomes" id="UP001626550">
    <property type="component" value="Unassembled WGS sequence"/>
</dbReference>
<accession>A0ABD2QIG6</accession>
<evidence type="ECO:0000256" key="15">
    <source>
        <dbReference type="ARBA" id="ARBA00023284"/>
    </source>
</evidence>
<dbReference type="EMBL" id="JBJKFK010000144">
    <property type="protein sequence ID" value="KAL3319338.1"/>
    <property type="molecule type" value="Genomic_DNA"/>
</dbReference>
<reference evidence="16 17" key="1">
    <citation type="submission" date="2024-11" db="EMBL/GenBank/DDBJ databases">
        <title>Adaptive evolution of stress response genes in parasites aligns with host niche diversity.</title>
        <authorList>
            <person name="Hahn C."/>
            <person name="Resl P."/>
        </authorList>
    </citation>
    <scope>NUCLEOTIDE SEQUENCE [LARGE SCALE GENOMIC DNA]</scope>
    <source>
        <strain evidence="16">EGGRZ-B1_66</strain>
        <tissue evidence="16">Body</tissue>
    </source>
</reference>
<comment type="caution">
    <text evidence="16">The sequence shown here is derived from an EMBL/GenBank/DDBJ whole genome shotgun (WGS) entry which is preliminary data.</text>
</comment>
<keyword evidence="5" id="KW-0813">Transport</keyword>
<keyword evidence="10" id="KW-0249">Electron transport</keyword>
<dbReference type="GO" id="GO:0016491">
    <property type="term" value="F:oxidoreductase activity"/>
    <property type="evidence" value="ECO:0007669"/>
    <property type="project" value="UniProtKB-KW"/>
</dbReference>
<dbReference type="InterPro" id="IPR007266">
    <property type="entry name" value="Ero1"/>
</dbReference>
<comment type="cofactor">
    <cofactor evidence="1">
        <name>FAD</name>
        <dbReference type="ChEBI" id="CHEBI:57692"/>
    </cofactor>
</comment>
<keyword evidence="8" id="KW-0256">Endoplasmic reticulum</keyword>
<name>A0ABD2QIG6_9PLAT</name>
<comment type="subunit">
    <text evidence="4">May function both as a monomer and a homodimer.</text>
</comment>
<dbReference type="GO" id="GO:0005789">
    <property type="term" value="C:endoplasmic reticulum membrane"/>
    <property type="evidence" value="ECO:0007669"/>
    <property type="project" value="UniProtKB-SubCell"/>
</dbReference>
<keyword evidence="13" id="KW-1015">Disulfide bond</keyword>
<dbReference type="PANTHER" id="PTHR12613:SF0">
    <property type="entry name" value="ERO1-LIKE PROTEIN"/>
    <property type="match status" value="1"/>
</dbReference>
<sequence>MENVHFGTVGSKDARVKIYLMNLEMKYYFILLFNKSIEECKDSHLGDLNPAITKSDKHTIEQWTKHDDRIENTFCEIDDEKDSQAGYVDLTINPEQYTGYKGPSANKIWYTIYEENCFKPPHQYQHSPFLPLSLKWVLFAIGIYFPTLESSNPLQKTAKFGPNVEEFKRRFHPLNEASSKFRIRNLYFTYVVELKAIVKAAPFLRKQRFFTNNEKLDAETRRAVNSLLDLIETKGNFFDESALFRGTPAEAGALKTEFRNHFRNISRIMDCVGCEKCRLWGKLQTQGMGTSLRILFTGHEQQTEDDNITLPADFQLKRSEIVSLFNAFGRLATSIAAIDHFCELDSSCDADGDICMNPNIRTEL</sequence>
<proteinExistence type="inferred from homology"/>
<keyword evidence="14" id="KW-0325">Glycoprotein</keyword>
<evidence type="ECO:0000256" key="10">
    <source>
        <dbReference type="ARBA" id="ARBA00022982"/>
    </source>
</evidence>
<comment type="subcellular location">
    <subcellularLocation>
        <location evidence="2">Endoplasmic reticulum membrane</location>
        <topology evidence="2">Peripheral membrane protein</topology>
        <orientation evidence="2">Lumenal side</orientation>
    </subcellularLocation>
</comment>
<dbReference type="SUPFAM" id="SSF110019">
    <property type="entry name" value="ERO1-like"/>
    <property type="match status" value="1"/>
</dbReference>
<organism evidence="16 17">
    <name type="scientific">Cichlidogyrus casuarinus</name>
    <dbReference type="NCBI Taxonomy" id="1844966"/>
    <lineage>
        <taxon>Eukaryota</taxon>
        <taxon>Metazoa</taxon>
        <taxon>Spiralia</taxon>
        <taxon>Lophotrochozoa</taxon>
        <taxon>Platyhelminthes</taxon>
        <taxon>Monogenea</taxon>
        <taxon>Monopisthocotylea</taxon>
        <taxon>Dactylogyridea</taxon>
        <taxon>Ancyrocephalidae</taxon>
        <taxon>Cichlidogyrus</taxon>
    </lineage>
</organism>
<evidence type="ECO:0000313" key="16">
    <source>
        <dbReference type="EMBL" id="KAL3319338.1"/>
    </source>
</evidence>
<evidence type="ECO:0000256" key="6">
    <source>
        <dbReference type="ARBA" id="ARBA00022630"/>
    </source>
</evidence>
<evidence type="ECO:0000256" key="5">
    <source>
        <dbReference type="ARBA" id="ARBA00022448"/>
    </source>
</evidence>
<evidence type="ECO:0000256" key="13">
    <source>
        <dbReference type="ARBA" id="ARBA00023157"/>
    </source>
</evidence>
<evidence type="ECO:0000256" key="8">
    <source>
        <dbReference type="ARBA" id="ARBA00022824"/>
    </source>
</evidence>
<keyword evidence="6" id="KW-0285">Flavoprotein</keyword>
<dbReference type="PANTHER" id="PTHR12613">
    <property type="entry name" value="ERO1-RELATED"/>
    <property type="match status" value="1"/>
</dbReference>
<keyword evidence="15" id="KW-0676">Redox-active center</keyword>
<dbReference type="InterPro" id="IPR037192">
    <property type="entry name" value="ERO1-like_sf"/>
</dbReference>
<keyword evidence="12" id="KW-0472">Membrane</keyword>
<keyword evidence="11" id="KW-0560">Oxidoreductase</keyword>
<evidence type="ECO:0000256" key="1">
    <source>
        <dbReference type="ARBA" id="ARBA00001974"/>
    </source>
</evidence>
<evidence type="ECO:0000256" key="4">
    <source>
        <dbReference type="ARBA" id="ARBA00011802"/>
    </source>
</evidence>
<gene>
    <name evidence="16" type="primary">ERO1L</name>
    <name evidence="16" type="ORF">Ciccas_001982</name>
</gene>
<evidence type="ECO:0000256" key="14">
    <source>
        <dbReference type="ARBA" id="ARBA00023180"/>
    </source>
</evidence>
<evidence type="ECO:0000256" key="12">
    <source>
        <dbReference type="ARBA" id="ARBA00023136"/>
    </source>
</evidence>
<dbReference type="AlphaFoldDB" id="A0ABD2QIG6"/>
<evidence type="ECO:0000256" key="3">
    <source>
        <dbReference type="ARBA" id="ARBA00008277"/>
    </source>
</evidence>
<evidence type="ECO:0000256" key="11">
    <source>
        <dbReference type="ARBA" id="ARBA00023002"/>
    </source>
</evidence>
<keyword evidence="9" id="KW-0274">FAD</keyword>
<keyword evidence="17" id="KW-1185">Reference proteome</keyword>
<dbReference type="Pfam" id="PF04137">
    <property type="entry name" value="ERO1"/>
    <property type="match status" value="1"/>
</dbReference>
<evidence type="ECO:0000256" key="9">
    <source>
        <dbReference type="ARBA" id="ARBA00022827"/>
    </source>
</evidence>
<evidence type="ECO:0000256" key="7">
    <source>
        <dbReference type="ARBA" id="ARBA00022729"/>
    </source>
</evidence>
<comment type="similarity">
    <text evidence="3">Belongs to the EROs family.</text>
</comment>
<evidence type="ECO:0000313" key="17">
    <source>
        <dbReference type="Proteomes" id="UP001626550"/>
    </source>
</evidence>
<evidence type="ECO:0000256" key="2">
    <source>
        <dbReference type="ARBA" id="ARBA00004367"/>
    </source>
</evidence>
<keyword evidence="7" id="KW-0732">Signal</keyword>